<dbReference type="OMA" id="IVIGWTN"/>
<dbReference type="Proteomes" id="UP000688137">
    <property type="component" value="Unassembled WGS sequence"/>
</dbReference>
<organism evidence="4 5">
    <name type="scientific">Paramecium primaurelia</name>
    <dbReference type="NCBI Taxonomy" id="5886"/>
    <lineage>
        <taxon>Eukaryota</taxon>
        <taxon>Sar</taxon>
        <taxon>Alveolata</taxon>
        <taxon>Ciliophora</taxon>
        <taxon>Intramacronucleata</taxon>
        <taxon>Oligohymenophorea</taxon>
        <taxon>Peniculida</taxon>
        <taxon>Parameciidae</taxon>
        <taxon>Paramecium</taxon>
    </lineage>
</organism>
<evidence type="ECO:0000256" key="2">
    <source>
        <dbReference type="SAM" id="SignalP"/>
    </source>
</evidence>
<reference evidence="4" key="1">
    <citation type="submission" date="2021-01" db="EMBL/GenBank/DDBJ databases">
        <authorList>
            <consortium name="Genoscope - CEA"/>
            <person name="William W."/>
        </authorList>
    </citation>
    <scope>NUCLEOTIDE SEQUENCE</scope>
</reference>
<keyword evidence="2" id="KW-0732">Signal</keyword>
<dbReference type="InterPro" id="IPR000998">
    <property type="entry name" value="MAM_dom"/>
</dbReference>
<feature type="chain" id="PRO_5035769596" description="MAM domain-containing protein" evidence="2">
    <location>
        <begin position="16"/>
        <end position="615"/>
    </location>
</feature>
<evidence type="ECO:0000313" key="5">
    <source>
        <dbReference type="Proteomes" id="UP000688137"/>
    </source>
</evidence>
<dbReference type="EMBL" id="CAJJDM010000133">
    <property type="protein sequence ID" value="CAD8106284.1"/>
    <property type="molecule type" value="Genomic_DNA"/>
</dbReference>
<protein>
    <recommendedName>
        <fullName evidence="3">MAM domain-containing protein</fullName>
    </recommendedName>
</protein>
<sequence length="615" mass="69101">MLFQIILLGFEIVLGQYLYTPTFFNFNEHISTFITSKNESDPQSTHNCLIVPCTAFGRQQNCMVITKLTFGGDCFTRPIKSNLNFTSEEDVATLEFAYFASRHPSSKSLNTGIVIGWTNDDDEFYWIAAEDISVITSGVNQTNKYAQFVTINSLAENTWTKVRVHIRPNSTKPFRIIFEAYSDATDFAGKFLVTNISIFDRGICSEGCSSCLSYSECTSCEKGRLYRGTCVSDFCYYDAGSITANKISVGWISEQTGLYGIVLKNIKINQCHMVKFIMNKVNNNYIDGSNPGLDIYQYGFKISQSSLNSAGCQYSLNLPISKKPGYSCLFEYLLLLKNTTVDLLNITWTQEFYYPTNNSEILVTGDISANQVDFQVLSSSIYLGEASTKVEGKVLLCQSSSCRSFYEEPQVLYLNDPFYILVMLDNKYLDFGADFKFQLVSAVALGNGTNINLKPQDESEKNMTATIYKFTVPFAVQNCTISITAQLVEREIDDNYVTDNRRRLLLRRLLQTTNETTTTANSGFTVSGSIKVESIEILPYWKVYPKDAPYIIIGVSAGLVLSAIILYCACLTFSQKTHMPLKESNYTTNKLNLINDPEEQLRIKAIFGNNNLPTS</sequence>
<evidence type="ECO:0000256" key="1">
    <source>
        <dbReference type="SAM" id="Phobius"/>
    </source>
</evidence>
<keyword evidence="1" id="KW-0472">Membrane</keyword>
<dbReference type="PROSITE" id="PS50060">
    <property type="entry name" value="MAM_2"/>
    <property type="match status" value="1"/>
</dbReference>
<name>A0A8S1PTH0_PARPR</name>
<evidence type="ECO:0000313" key="4">
    <source>
        <dbReference type="EMBL" id="CAD8106284.1"/>
    </source>
</evidence>
<keyword evidence="1" id="KW-1133">Transmembrane helix</keyword>
<dbReference type="GO" id="GO:0016020">
    <property type="term" value="C:membrane"/>
    <property type="evidence" value="ECO:0007669"/>
    <property type="project" value="InterPro"/>
</dbReference>
<feature type="signal peptide" evidence="2">
    <location>
        <begin position="1"/>
        <end position="15"/>
    </location>
</feature>
<keyword evidence="5" id="KW-1185">Reference proteome</keyword>
<gene>
    <name evidence="4" type="ORF">PPRIM_AZ9-3.1.T1300044</name>
</gene>
<accession>A0A8S1PTH0</accession>
<feature type="transmembrane region" description="Helical" evidence="1">
    <location>
        <begin position="550"/>
        <end position="573"/>
    </location>
</feature>
<comment type="caution">
    <text evidence="4">The sequence shown here is derived from an EMBL/GenBank/DDBJ whole genome shotgun (WGS) entry which is preliminary data.</text>
</comment>
<evidence type="ECO:0000259" key="3">
    <source>
        <dbReference type="PROSITE" id="PS50060"/>
    </source>
</evidence>
<proteinExistence type="predicted"/>
<feature type="domain" description="MAM" evidence="3">
    <location>
        <begin position="157"/>
        <end position="206"/>
    </location>
</feature>
<keyword evidence="1" id="KW-0812">Transmembrane</keyword>
<dbReference type="AlphaFoldDB" id="A0A8S1PTH0"/>